<dbReference type="PATRIC" id="fig|266265.5.peg.555"/>
<dbReference type="InterPro" id="IPR046342">
    <property type="entry name" value="CBS_dom_sf"/>
</dbReference>
<feature type="transmembrane region" description="Helical" evidence="2">
    <location>
        <begin position="79"/>
        <end position="99"/>
    </location>
</feature>
<dbReference type="EMBL" id="CP000270">
    <property type="protein sequence ID" value="ABE29071.1"/>
    <property type="molecule type" value="Genomic_DNA"/>
</dbReference>
<accession>Q145B8</accession>
<evidence type="ECO:0000256" key="1">
    <source>
        <dbReference type="PROSITE-ProRule" id="PRU00703"/>
    </source>
</evidence>
<dbReference type="KEGG" id="bxb:DR64_1605"/>
<reference evidence="4 5" key="1">
    <citation type="journal article" date="2006" name="Proc. Natl. Acad. Sci. U.S.A.">
        <title>Burkholderia xenovorans LB400 harbors a multi-replicon, 9.73-Mbp genome shaped for versatility.</title>
        <authorList>
            <person name="Chain P.S."/>
            <person name="Denef V.J."/>
            <person name="Konstantinidis K.T."/>
            <person name="Vergez L.M."/>
            <person name="Agullo L."/>
            <person name="Reyes V.L."/>
            <person name="Hauser L."/>
            <person name="Cordova M."/>
            <person name="Gomez L."/>
            <person name="Gonzalez M."/>
            <person name="Land M."/>
            <person name="Lao V."/>
            <person name="Larimer F."/>
            <person name="LiPuma J.J."/>
            <person name="Mahenthiralingam E."/>
            <person name="Malfatti S.A."/>
            <person name="Marx C.J."/>
            <person name="Parnell J.J."/>
            <person name="Ramette A."/>
            <person name="Richardson P."/>
            <person name="Seeger M."/>
            <person name="Smith D."/>
            <person name="Spilker T."/>
            <person name="Sul W.J."/>
            <person name="Tsoi T.V."/>
            <person name="Ulrich L.E."/>
            <person name="Zhulin I.B."/>
            <person name="Tiedje J.M."/>
        </authorList>
    </citation>
    <scope>NUCLEOTIDE SEQUENCE [LARGE SCALE GENOMIC DNA]</scope>
    <source>
        <strain evidence="4 5">LB400</strain>
    </source>
</reference>
<dbReference type="PANTHER" id="PTHR33741:SF5">
    <property type="entry name" value="TRANSMEMBRANE PROTEIN DDB_G0269096-RELATED"/>
    <property type="match status" value="1"/>
</dbReference>
<dbReference type="STRING" id="266265.Bxe_A3928"/>
<dbReference type="CDD" id="cd04600">
    <property type="entry name" value="CBS_pair_HPP_assoc"/>
    <property type="match status" value="1"/>
</dbReference>
<feature type="domain" description="CBS" evidence="3">
    <location>
        <begin position="321"/>
        <end position="379"/>
    </location>
</feature>
<protein>
    <submittedName>
        <fullName evidence="4">CBS domain containing membrane protein</fullName>
    </submittedName>
</protein>
<dbReference type="Proteomes" id="UP000001817">
    <property type="component" value="Chromosome 1"/>
</dbReference>
<dbReference type="eggNOG" id="COG3448">
    <property type="taxonomic scope" value="Bacteria"/>
</dbReference>
<evidence type="ECO:0000313" key="5">
    <source>
        <dbReference type="Proteomes" id="UP000001817"/>
    </source>
</evidence>
<organism evidence="4 5">
    <name type="scientific">Paraburkholderia xenovorans (strain LB400)</name>
    <dbReference type="NCBI Taxonomy" id="266265"/>
    <lineage>
        <taxon>Bacteria</taxon>
        <taxon>Pseudomonadati</taxon>
        <taxon>Pseudomonadota</taxon>
        <taxon>Betaproteobacteria</taxon>
        <taxon>Burkholderiales</taxon>
        <taxon>Burkholderiaceae</taxon>
        <taxon>Paraburkholderia</taxon>
    </lineage>
</organism>
<dbReference type="InterPro" id="IPR007065">
    <property type="entry name" value="HPP"/>
</dbReference>
<feature type="transmembrane region" description="Helical" evidence="2">
    <location>
        <begin position="29"/>
        <end position="47"/>
    </location>
</feature>
<dbReference type="KEGG" id="bxe:Bxe_A3928"/>
<gene>
    <name evidence="4" type="ORF">Bxe_A3928</name>
</gene>
<dbReference type="PANTHER" id="PTHR33741">
    <property type="entry name" value="TRANSMEMBRANE PROTEIN DDB_G0269096-RELATED"/>
    <property type="match status" value="1"/>
</dbReference>
<keyword evidence="5" id="KW-1185">Reference proteome</keyword>
<dbReference type="InterPro" id="IPR058581">
    <property type="entry name" value="TM_HPP"/>
</dbReference>
<keyword evidence="2" id="KW-1133">Transmembrane helix</keyword>
<keyword evidence="1" id="KW-0129">CBS domain</keyword>
<dbReference type="Pfam" id="PF04982">
    <property type="entry name" value="TM_HPP"/>
    <property type="match status" value="1"/>
</dbReference>
<dbReference type="SMART" id="SM00116">
    <property type="entry name" value="CBS"/>
    <property type="match status" value="2"/>
</dbReference>
<evidence type="ECO:0000259" key="3">
    <source>
        <dbReference type="PROSITE" id="PS51371"/>
    </source>
</evidence>
<dbReference type="AlphaFoldDB" id="Q145B8"/>
<keyword evidence="2" id="KW-0472">Membrane</keyword>
<dbReference type="Gene3D" id="3.10.580.10">
    <property type="entry name" value="CBS-domain"/>
    <property type="match status" value="1"/>
</dbReference>
<sequence>MPRSAVARWLARLAPPPIALAWKERLRSCVGALVGIAFTGAITHLLLGSSGNIPLLVAPMGASAVLLFAVPASPLAQPWSIIGGNLVSATVGVACASWIGDPLQAAPLAVAAAICAMFALRCVHPPSGAVALTAVLGGPAVHSLGYRFVLAPIALQSAALLCAAIVYHALTGHRYPHSARQTTSRSDPAARSRPGFTRADLDAVLKGQSELLDIAPDDLESLLRALQLQTYARSFDELTCASIMSRGVITVSAHTRAATAWSILQRHGVKALPVTNEERHVVGIVTRADLGGVRQPGALTRLLRRLPGRRRANEPTVGTLMTTHVHTVDTTTPIADLVPLFADFGHHHIPVLDSRTRQLAGMVTQANLIAGLYRQPNTSMQASQRTA</sequence>
<dbReference type="InterPro" id="IPR000644">
    <property type="entry name" value="CBS_dom"/>
</dbReference>
<feature type="domain" description="CBS" evidence="3">
    <location>
        <begin position="244"/>
        <end position="301"/>
    </location>
</feature>
<evidence type="ECO:0000256" key="2">
    <source>
        <dbReference type="SAM" id="Phobius"/>
    </source>
</evidence>
<feature type="transmembrane region" description="Helical" evidence="2">
    <location>
        <begin position="144"/>
        <end position="170"/>
    </location>
</feature>
<name>Q145B8_PARXL</name>
<evidence type="ECO:0000313" key="4">
    <source>
        <dbReference type="EMBL" id="ABE29071.1"/>
    </source>
</evidence>
<proteinExistence type="predicted"/>
<dbReference type="SUPFAM" id="SSF54631">
    <property type="entry name" value="CBS-domain pair"/>
    <property type="match status" value="1"/>
</dbReference>
<feature type="transmembrane region" description="Helical" evidence="2">
    <location>
        <begin position="53"/>
        <end position="72"/>
    </location>
</feature>
<keyword evidence="2" id="KW-0812">Transmembrane</keyword>
<dbReference type="OrthoDB" id="9811720at2"/>
<dbReference type="Pfam" id="PF00571">
    <property type="entry name" value="CBS"/>
    <property type="match status" value="2"/>
</dbReference>
<dbReference type="RefSeq" id="WP_011486891.1">
    <property type="nucleotide sequence ID" value="NC_007951.1"/>
</dbReference>
<dbReference type="PROSITE" id="PS51371">
    <property type="entry name" value="CBS"/>
    <property type="match status" value="2"/>
</dbReference>